<dbReference type="SUPFAM" id="SSF53850">
    <property type="entry name" value="Periplasmic binding protein-like II"/>
    <property type="match status" value="1"/>
</dbReference>
<keyword evidence="3" id="KW-0732">Signal</keyword>
<comment type="similarity">
    <text evidence="2 4">Belongs to the bacterial solute-binding protein 3 family.</text>
</comment>
<dbReference type="PROSITE" id="PS01039">
    <property type="entry name" value="SBP_BACTERIAL_3"/>
    <property type="match status" value="1"/>
</dbReference>
<dbReference type="Gene3D" id="3.40.190.10">
    <property type="entry name" value="Periplasmic binding protein-like II"/>
    <property type="match status" value="2"/>
</dbReference>
<dbReference type="AlphaFoldDB" id="I3CFT1"/>
<dbReference type="InterPro" id="IPR018313">
    <property type="entry name" value="SBP_3_CS"/>
</dbReference>
<protein>
    <submittedName>
        <fullName evidence="7">Periplasmic component of amino acid ABC-type transporter/signal transduction system</fullName>
    </submittedName>
</protein>
<name>I3CFT1_9GAMM</name>
<dbReference type="RefSeq" id="WP_002685451.1">
    <property type="nucleotide sequence ID" value="NZ_JH600070.1"/>
</dbReference>
<evidence type="ECO:0000313" key="7">
    <source>
        <dbReference type="EMBL" id="EIJ42474.1"/>
    </source>
</evidence>
<dbReference type="GO" id="GO:0030313">
    <property type="term" value="C:cell envelope"/>
    <property type="evidence" value="ECO:0007669"/>
    <property type="project" value="UniProtKB-SubCell"/>
</dbReference>
<sequence>MKPTHLIIAVLLIIIAGMGFYQYHLSTQMTVTPTTTQLPKRVIIVTEASYPPFNMLNEKGEVEGFDIDLVKTLCERAHLECTVTAQSWDKIVTGLQTKQYDAIVNSMSITPDRKLFLAFSNPYQSNTLAFVVPIDSNIHKNNELKGKTIAVQKETVSAHYLEPAVNFGVLQVKVFEEQQAVWDSLIKHEVDAVLTDKLLAYTWLKTEAAKPFRFTDEFIVSEDKIGIAFRKEDTALIDKFNQALADVLKDGTYNKLNTKYFPFSIY</sequence>
<keyword evidence="5" id="KW-0472">Membrane</keyword>
<dbReference type="InterPro" id="IPR001638">
    <property type="entry name" value="Solute-binding_3/MltF_N"/>
</dbReference>
<evidence type="ECO:0000256" key="1">
    <source>
        <dbReference type="ARBA" id="ARBA00004196"/>
    </source>
</evidence>
<evidence type="ECO:0000256" key="5">
    <source>
        <dbReference type="SAM" id="Phobius"/>
    </source>
</evidence>
<keyword evidence="5" id="KW-0812">Transmembrane</keyword>
<dbReference type="EMBL" id="JH600070">
    <property type="protein sequence ID" value="EIJ42474.1"/>
    <property type="molecule type" value="Genomic_DNA"/>
</dbReference>
<accession>I3CFT1</accession>
<evidence type="ECO:0000313" key="8">
    <source>
        <dbReference type="Proteomes" id="UP000005744"/>
    </source>
</evidence>
<dbReference type="Pfam" id="PF00497">
    <property type="entry name" value="SBP_bac_3"/>
    <property type="match status" value="1"/>
</dbReference>
<gene>
    <name evidence="7" type="ORF">BegalDRAFT_1595</name>
</gene>
<evidence type="ECO:0000256" key="3">
    <source>
        <dbReference type="ARBA" id="ARBA00022729"/>
    </source>
</evidence>
<evidence type="ECO:0000259" key="6">
    <source>
        <dbReference type="SMART" id="SM00062"/>
    </source>
</evidence>
<dbReference type="HOGENOM" id="CLU_019602_18_0_6"/>
<dbReference type="Proteomes" id="UP000005744">
    <property type="component" value="Unassembled WGS sequence"/>
</dbReference>
<dbReference type="PANTHER" id="PTHR35936:SF17">
    <property type="entry name" value="ARGININE-BINDING EXTRACELLULAR PROTEIN ARTP"/>
    <property type="match status" value="1"/>
</dbReference>
<keyword evidence="5" id="KW-1133">Transmembrane helix</keyword>
<feature type="domain" description="Solute-binding protein family 3/N-terminal" evidence="6">
    <location>
        <begin position="41"/>
        <end position="264"/>
    </location>
</feature>
<dbReference type="PANTHER" id="PTHR35936">
    <property type="entry name" value="MEMBRANE-BOUND LYTIC MUREIN TRANSGLYCOSYLASE F"/>
    <property type="match status" value="1"/>
</dbReference>
<evidence type="ECO:0000256" key="2">
    <source>
        <dbReference type="ARBA" id="ARBA00010333"/>
    </source>
</evidence>
<dbReference type="OrthoDB" id="9768183at2"/>
<keyword evidence="8" id="KW-1185">Reference proteome</keyword>
<reference evidence="7 8" key="1">
    <citation type="submission" date="2011-11" db="EMBL/GenBank/DDBJ databases">
        <title>Improved High-Quality Draft sequence of Beggiatoa alba B18lD.</title>
        <authorList>
            <consortium name="US DOE Joint Genome Institute"/>
            <person name="Lucas S."/>
            <person name="Han J."/>
            <person name="Lapidus A."/>
            <person name="Cheng J.-F."/>
            <person name="Goodwin L."/>
            <person name="Pitluck S."/>
            <person name="Peters L."/>
            <person name="Mikhailova N."/>
            <person name="Held B."/>
            <person name="Detter J.C."/>
            <person name="Han C."/>
            <person name="Tapia R."/>
            <person name="Land M."/>
            <person name="Hauser L."/>
            <person name="Kyrpides N."/>
            <person name="Ivanova N."/>
            <person name="Pagani I."/>
            <person name="Samuel K."/>
            <person name="Teske A."/>
            <person name="Mueller J."/>
            <person name="Woyke T."/>
        </authorList>
    </citation>
    <scope>NUCLEOTIDE SEQUENCE [LARGE SCALE GENOMIC DNA]</scope>
    <source>
        <strain evidence="7 8">B18LD</strain>
    </source>
</reference>
<comment type="subcellular location">
    <subcellularLocation>
        <location evidence="1">Cell envelope</location>
    </subcellularLocation>
</comment>
<dbReference type="SMART" id="SM00062">
    <property type="entry name" value="PBPb"/>
    <property type="match status" value="1"/>
</dbReference>
<dbReference type="eggNOG" id="COG0834">
    <property type="taxonomic scope" value="Bacteria"/>
</dbReference>
<evidence type="ECO:0000256" key="4">
    <source>
        <dbReference type="RuleBase" id="RU003744"/>
    </source>
</evidence>
<organism evidence="7 8">
    <name type="scientific">Beggiatoa alba B18LD</name>
    <dbReference type="NCBI Taxonomy" id="395493"/>
    <lineage>
        <taxon>Bacteria</taxon>
        <taxon>Pseudomonadati</taxon>
        <taxon>Pseudomonadota</taxon>
        <taxon>Gammaproteobacteria</taxon>
        <taxon>Thiotrichales</taxon>
        <taxon>Thiotrichaceae</taxon>
        <taxon>Beggiatoa</taxon>
    </lineage>
</organism>
<dbReference type="STRING" id="395493.BegalDRAFT_1595"/>
<feature type="transmembrane region" description="Helical" evidence="5">
    <location>
        <begin position="6"/>
        <end position="23"/>
    </location>
</feature>
<proteinExistence type="inferred from homology"/>